<accession>A0ABQ1JDA6</accession>
<name>A0ABQ1JDA6_9FLAO</name>
<dbReference type="InterPro" id="IPR000866">
    <property type="entry name" value="AhpC/TSA"/>
</dbReference>
<dbReference type="Pfam" id="PF00578">
    <property type="entry name" value="AhpC-TSA"/>
    <property type="match status" value="1"/>
</dbReference>
<organism evidence="3 4">
    <name type="scientific">Flavobacterium suaedae</name>
    <dbReference type="NCBI Taxonomy" id="1767027"/>
    <lineage>
        <taxon>Bacteria</taxon>
        <taxon>Pseudomonadati</taxon>
        <taxon>Bacteroidota</taxon>
        <taxon>Flavobacteriia</taxon>
        <taxon>Flavobacteriales</taxon>
        <taxon>Flavobacteriaceae</taxon>
        <taxon>Flavobacterium</taxon>
    </lineage>
</organism>
<dbReference type="InterPro" id="IPR050553">
    <property type="entry name" value="Thioredoxin_ResA/DsbE_sf"/>
</dbReference>
<dbReference type="EMBL" id="BMJE01000001">
    <property type="protein sequence ID" value="GGB65669.1"/>
    <property type="molecule type" value="Genomic_DNA"/>
</dbReference>
<dbReference type="PANTHER" id="PTHR42852:SF13">
    <property type="entry name" value="PROTEIN DIPZ"/>
    <property type="match status" value="1"/>
</dbReference>
<comment type="caution">
    <text evidence="3">The sequence shown here is derived from an EMBL/GenBank/DDBJ whole genome shotgun (WGS) entry which is preliminary data.</text>
</comment>
<dbReference type="PANTHER" id="PTHR42852">
    <property type="entry name" value="THIOL:DISULFIDE INTERCHANGE PROTEIN DSBE"/>
    <property type="match status" value="1"/>
</dbReference>
<keyword evidence="4" id="KW-1185">Reference proteome</keyword>
<feature type="chain" id="PRO_5046266089" evidence="1">
    <location>
        <begin position="25"/>
        <end position="169"/>
    </location>
</feature>
<evidence type="ECO:0000313" key="4">
    <source>
        <dbReference type="Proteomes" id="UP000615760"/>
    </source>
</evidence>
<feature type="signal peptide" evidence="1">
    <location>
        <begin position="1"/>
        <end position="24"/>
    </location>
</feature>
<evidence type="ECO:0000313" key="3">
    <source>
        <dbReference type="EMBL" id="GGB65669.1"/>
    </source>
</evidence>
<sequence>MKNSYTIIVFCFLIVIFSLNSSNAQTNEKEISLPDLELKLHNDEVLNLSELKGKVVLLDFWYRGCAPCLEAMPELIKLQKEFKDDLVIIGINKFDFKEDIVAYFEYKKTNYPSTYKVQKDIDKYLNITVEGYPTVVLYDKEGNMIKKDFGYSKGRMRSLYKAIKRAVKR</sequence>
<dbReference type="InterPro" id="IPR036249">
    <property type="entry name" value="Thioredoxin-like_sf"/>
</dbReference>
<proteinExistence type="predicted"/>
<protein>
    <submittedName>
        <fullName evidence="3">Thioredoxin</fullName>
    </submittedName>
</protein>
<dbReference type="CDD" id="cd02966">
    <property type="entry name" value="TlpA_like_family"/>
    <property type="match status" value="1"/>
</dbReference>
<evidence type="ECO:0000259" key="2">
    <source>
        <dbReference type="PROSITE" id="PS51352"/>
    </source>
</evidence>
<dbReference type="RefSeq" id="WP_188619361.1">
    <property type="nucleotide sequence ID" value="NZ_BMJE01000001.1"/>
</dbReference>
<reference evidence="4" key="1">
    <citation type="journal article" date="2019" name="Int. J. Syst. Evol. Microbiol.">
        <title>The Global Catalogue of Microorganisms (GCM) 10K type strain sequencing project: providing services to taxonomists for standard genome sequencing and annotation.</title>
        <authorList>
            <consortium name="The Broad Institute Genomics Platform"/>
            <consortium name="The Broad Institute Genome Sequencing Center for Infectious Disease"/>
            <person name="Wu L."/>
            <person name="Ma J."/>
        </authorList>
    </citation>
    <scope>NUCLEOTIDE SEQUENCE [LARGE SCALE GENOMIC DNA]</scope>
    <source>
        <strain evidence="4">CGMCC 1.15461</strain>
    </source>
</reference>
<dbReference type="InterPro" id="IPR013766">
    <property type="entry name" value="Thioredoxin_domain"/>
</dbReference>
<evidence type="ECO:0000256" key="1">
    <source>
        <dbReference type="SAM" id="SignalP"/>
    </source>
</evidence>
<dbReference type="Gene3D" id="3.40.30.10">
    <property type="entry name" value="Glutaredoxin"/>
    <property type="match status" value="1"/>
</dbReference>
<feature type="domain" description="Thioredoxin" evidence="2">
    <location>
        <begin position="22"/>
        <end position="169"/>
    </location>
</feature>
<keyword evidence="1" id="KW-0732">Signal</keyword>
<dbReference type="Proteomes" id="UP000615760">
    <property type="component" value="Unassembled WGS sequence"/>
</dbReference>
<gene>
    <name evidence="3" type="primary">trxA</name>
    <name evidence="3" type="ORF">GCM10007424_02000</name>
</gene>
<dbReference type="SUPFAM" id="SSF52833">
    <property type="entry name" value="Thioredoxin-like"/>
    <property type="match status" value="1"/>
</dbReference>
<dbReference type="PROSITE" id="PS51352">
    <property type="entry name" value="THIOREDOXIN_2"/>
    <property type="match status" value="1"/>
</dbReference>